<dbReference type="STRING" id="461836.A0A0L0DEB6"/>
<evidence type="ECO:0000313" key="2">
    <source>
        <dbReference type="Proteomes" id="UP000054408"/>
    </source>
</evidence>
<dbReference type="PANTHER" id="PTHR12069">
    <property type="entry name" value="DNA-DIRECTED RNA POLYMERASES III 80 KDA POLYPEPTIDE RNA POLYMERASE III SUBUNIT 5"/>
    <property type="match status" value="1"/>
</dbReference>
<evidence type="ECO:0000313" key="1">
    <source>
        <dbReference type="EMBL" id="KNC50667.1"/>
    </source>
</evidence>
<proteinExistence type="predicted"/>
<name>A0A0L0DEB6_THETB</name>
<reference evidence="1 2" key="1">
    <citation type="submission" date="2010-05" db="EMBL/GenBank/DDBJ databases">
        <title>The Genome Sequence of Thecamonas trahens ATCC 50062.</title>
        <authorList>
            <consortium name="The Broad Institute Genome Sequencing Platform"/>
            <person name="Russ C."/>
            <person name="Cuomo C."/>
            <person name="Shea T."/>
            <person name="Young S.K."/>
            <person name="Zeng Q."/>
            <person name="Koehrsen M."/>
            <person name="Haas B."/>
            <person name="Borodovsky M."/>
            <person name="Guigo R."/>
            <person name="Alvarado L."/>
            <person name="Berlin A."/>
            <person name="Bochicchio J."/>
            <person name="Borenstein D."/>
            <person name="Chapman S."/>
            <person name="Chen Z."/>
            <person name="Freedman E."/>
            <person name="Gellesch M."/>
            <person name="Goldberg J."/>
            <person name="Griggs A."/>
            <person name="Gujja S."/>
            <person name="Heilman E."/>
            <person name="Heiman D."/>
            <person name="Hepburn T."/>
            <person name="Howarth C."/>
            <person name="Jen D."/>
            <person name="Larson L."/>
            <person name="Mehta T."/>
            <person name="Park D."/>
            <person name="Pearson M."/>
            <person name="Roberts A."/>
            <person name="Saif S."/>
            <person name="Shenoy N."/>
            <person name="Sisk P."/>
            <person name="Stolte C."/>
            <person name="Sykes S."/>
            <person name="Thomson T."/>
            <person name="Walk T."/>
            <person name="White J."/>
            <person name="Yandava C."/>
            <person name="Burger G."/>
            <person name="Gray M.W."/>
            <person name="Holland P.W.H."/>
            <person name="King N."/>
            <person name="Lang F.B.F."/>
            <person name="Roger A.J."/>
            <person name="Ruiz-Trillo I."/>
            <person name="Lander E."/>
            <person name="Nusbaum C."/>
        </authorList>
    </citation>
    <scope>NUCLEOTIDE SEQUENCE [LARGE SCALE GENOMIC DNA]</scope>
    <source>
        <strain evidence="1 2">ATCC 50062</strain>
    </source>
</reference>
<organism evidence="1 2">
    <name type="scientific">Thecamonas trahens ATCC 50062</name>
    <dbReference type="NCBI Taxonomy" id="461836"/>
    <lineage>
        <taxon>Eukaryota</taxon>
        <taxon>Apusozoa</taxon>
        <taxon>Apusomonadida</taxon>
        <taxon>Apusomonadidae</taxon>
        <taxon>Thecamonas</taxon>
    </lineage>
</organism>
<dbReference type="Proteomes" id="UP000054408">
    <property type="component" value="Unassembled WGS sequence"/>
</dbReference>
<dbReference type="PANTHER" id="PTHR12069:SF0">
    <property type="entry name" value="DNA-DIRECTED RNA POLYMERASE III SUBUNIT RPC5"/>
    <property type="match status" value="1"/>
</dbReference>
<dbReference type="InterPro" id="IPR006886">
    <property type="entry name" value="RNA_pol_III_Rpc5"/>
</dbReference>
<dbReference type="eggNOG" id="KOG2354">
    <property type="taxonomic scope" value="Eukaryota"/>
</dbReference>
<keyword evidence="2" id="KW-1185">Reference proteome</keyword>
<dbReference type="RefSeq" id="XP_013762547.1">
    <property type="nucleotide sequence ID" value="XM_013907093.1"/>
</dbReference>
<dbReference type="GeneID" id="25560608"/>
<dbReference type="GO" id="GO:0005666">
    <property type="term" value="C:RNA polymerase III complex"/>
    <property type="evidence" value="ECO:0007669"/>
    <property type="project" value="TreeGrafter"/>
</dbReference>
<dbReference type="OrthoDB" id="340681at2759"/>
<gene>
    <name evidence="1" type="ORF">AMSG_00827</name>
</gene>
<dbReference type="GO" id="GO:0042797">
    <property type="term" value="P:tRNA transcription by RNA polymerase III"/>
    <property type="evidence" value="ECO:0007669"/>
    <property type="project" value="TreeGrafter"/>
</dbReference>
<accession>A0A0L0DEB6</accession>
<dbReference type="AlphaFoldDB" id="A0A0L0DEB6"/>
<dbReference type="Pfam" id="PF04801">
    <property type="entry name" value="RPC5"/>
    <property type="match status" value="1"/>
</dbReference>
<dbReference type="EMBL" id="GL349435">
    <property type="protein sequence ID" value="KNC50667.1"/>
    <property type="molecule type" value="Genomic_DNA"/>
</dbReference>
<protein>
    <submittedName>
        <fullName evidence="1">Uncharacterized protein</fullName>
    </submittedName>
</protein>
<sequence length="603" mass="64384">MSHVVKADEDDPVVASYDLVLSHELQDALYLLQYPTKPRGEGVAVSSVHEVKVKPEARVLRMEVEMHDKVNTNDKPDHPFHHSQFESKLIPLPTEQCVVTMANGVATLSPLTNVLQMRPYLGHLDASPEDEIAPMETEEAKPKSSRVEVKIARPESQMARDRRQNSYAYMASLIEEEEWLTLLPLAPGCGSPDADADEALLSASQVAPSPALERALTVAEYLNAFCPPATASSGLKTSSARGQMLASAAASASAVVSTSLVSRLRLLEPAARLTEILVRVNVIGHPQLASYFPDVPVDAFPALLGSNVFWIHSRWVVAPDVVETEPRTVRARTYLMAVLAASPTASVRREKLAGRLALESQWATEVLSSIAEVNGQLWTLKEATAAGAGAILPPDLAASAADATAGLLAALPDLTAEMEASASEADPLSGTAPLTEQIKALTDIILAAREAAPDKDPVMVLVDALLDTYGVISLEGASKRLQLLVPNQTLGFGSAGAAHLHDILSMSTRYTCLSASPAKPSTEYVRAHVIGQEPFPAVRSALIALLDADGFDALLSFESAANYWVHARVVDELSYISPSTSARILKSGLGTADEALSSRRVHS</sequence>